<feature type="transmembrane region" description="Helical" evidence="1">
    <location>
        <begin position="181"/>
        <end position="201"/>
    </location>
</feature>
<dbReference type="Proteomes" id="UP000000600">
    <property type="component" value="Unassembled WGS sequence"/>
</dbReference>
<feature type="transmembrane region" description="Helical" evidence="1">
    <location>
        <begin position="119"/>
        <end position="142"/>
    </location>
</feature>
<reference evidence="3 4" key="1">
    <citation type="journal article" date="2006" name="Nature">
        <title>Global trends of whole-genome duplications revealed by the ciliate Paramecium tetraurelia.</title>
        <authorList>
            <consortium name="Genoscope"/>
            <person name="Aury J.-M."/>
            <person name="Jaillon O."/>
            <person name="Duret L."/>
            <person name="Noel B."/>
            <person name="Jubin C."/>
            <person name="Porcel B.M."/>
            <person name="Segurens B."/>
            <person name="Daubin V."/>
            <person name="Anthouard V."/>
            <person name="Aiach N."/>
            <person name="Arnaiz O."/>
            <person name="Billaut A."/>
            <person name="Beisson J."/>
            <person name="Blanc I."/>
            <person name="Bouhouche K."/>
            <person name="Camara F."/>
            <person name="Duharcourt S."/>
            <person name="Guigo R."/>
            <person name="Gogendeau D."/>
            <person name="Katinka M."/>
            <person name="Keller A.-M."/>
            <person name="Kissmehl R."/>
            <person name="Klotz C."/>
            <person name="Koll F."/>
            <person name="Le Moue A."/>
            <person name="Lepere C."/>
            <person name="Malinsky S."/>
            <person name="Nowacki M."/>
            <person name="Nowak J.K."/>
            <person name="Plattner H."/>
            <person name="Poulain J."/>
            <person name="Ruiz F."/>
            <person name="Serrano V."/>
            <person name="Zagulski M."/>
            <person name="Dessen P."/>
            <person name="Betermier M."/>
            <person name="Weissenbach J."/>
            <person name="Scarpelli C."/>
            <person name="Schachter V."/>
            <person name="Sperling L."/>
            <person name="Meyer E."/>
            <person name="Cohen J."/>
            <person name="Wincker P."/>
        </authorList>
    </citation>
    <scope>NUCLEOTIDE SEQUENCE [LARGE SCALE GENOMIC DNA]</scope>
    <source>
        <strain evidence="3 4">Stock d4-2</strain>
    </source>
</reference>
<name>A0CIM4_PARTE</name>
<keyword evidence="1" id="KW-1133">Transmembrane helix</keyword>
<dbReference type="AlphaFoldDB" id="A0CIM4"/>
<accession>A0CIM4</accession>
<dbReference type="HOGENOM" id="CLU_870045_0_0_1"/>
<feature type="transmembrane region" description="Helical" evidence="1">
    <location>
        <begin position="158"/>
        <end position="175"/>
    </location>
</feature>
<keyword evidence="4" id="KW-1185">Reference proteome</keyword>
<protein>
    <recommendedName>
        <fullName evidence="5">Transmembrane protein</fullName>
    </recommendedName>
</protein>
<sequence>MFGTKALILVLVHFVSLMSFSLKFEQNQGYEYFTHYIRKTNKYIICTNLYLKSDTKHVFVWLSTADVVLETLELEQDNYVGKKFNRLHILLEAQLSNFRHLIKFQLSINFGLLYKQSSAWSALPIINIFLHSIIVLIYFYFYRSYQFNQLRLYRTQNLISYCYYLIVIFIVAIDWNTDMQIQPYIFWLLSIFKLVDIMLFLPYKVTFETKSILSFLGSLSQIYPSIIGITSLRLSSWYFQYSYIYLIALGQEIEGFNIMDIKKLCSSLEALVWYVEQAGMDSYIFMLSLYVLKYHTQNCNDPNCECKEDLSNPKLKIKKV</sequence>
<gene>
    <name evidence="3" type="ORF">GSPATT00007776001</name>
</gene>
<evidence type="ECO:0000256" key="2">
    <source>
        <dbReference type="SAM" id="SignalP"/>
    </source>
</evidence>
<keyword evidence="2" id="KW-0732">Signal</keyword>
<feature type="transmembrane region" description="Helical" evidence="1">
    <location>
        <begin position="271"/>
        <end position="292"/>
    </location>
</feature>
<evidence type="ECO:0000313" key="3">
    <source>
        <dbReference type="EMBL" id="CAK70641.1"/>
    </source>
</evidence>
<evidence type="ECO:0000313" key="4">
    <source>
        <dbReference type="Proteomes" id="UP000000600"/>
    </source>
</evidence>
<dbReference type="GeneID" id="5023823"/>
<evidence type="ECO:0008006" key="5">
    <source>
        <dbReference type="Google" id="ProtNLM"/>
    </source>
</evidence>
<feature type="chain" id="PRO_5002623639" description="Transmembrane protein" evidence="2">
    <location>
        <begin position="24"/>
        <end position="320"/>
    </location>
</feature>
<organism evidence="3 4">
    <name type="scientific">Paramecium tetraurelia</name>
    <dbReference type="NCBI Taxonomy" id="5888"/>
    <lineage>
        <taxon>Eukaryota</taxon>
        <taxon>Sar</taxon>
        <taxon>Alveolata</taxon>
        <taxon>Ciliophora</taxon>
        <taxon>Intramacronucleata</taxon>
        <taxon>Oligohymenophorea</taxon>
        <taxon>Peniculida</taxon>
        <taxon>Parameciidae</taxon>
        <taxon>Paramecium</taxon>
    </lineage>
</organism>
<feature type="signal peptide" evidence="2">
    <location>
        <begin position="1"/>
        <end position="23"/>
    </location>
</feature>
<keyword evidence="1" id="KW-0812">Transmembrane</keyword>
<proteinExistence type="predicted"/>
<dbReference type="InParanoid" id="A0CIM4"/>
<feature type="transmembrane region" description="Helical" evidence="1">
    <location>
        <begin position="213"/>
        <end position="232"/>
    </location>
</feature>
<dbReference type="EMBL" id="CT868085">
    <property type="protein sequence ID" value="CAK70641.1"/>
    <property type="molecule type" value="Genomic_DNA"/>
</dbReference>
<keyword evidence="1" id="KW-0472">Membrane</keyword>
<dbReference type="KEGG" id="ptm:GSPATT00007776001"/>
<dbReference type="RefSeq" id="XP_001438038.1">
    <property type="nucleotide sequence ID" value="XM_001438001.1"/>
</dbReference>
<evidence type="ECO:0000256" key="1">
    <source>
        <dbReference type="SAM" id="Phobius"/>
    </source>
</evidence>